<reference evidence="2 3" key="1">
    <citation type="submission" date="2018-11" db="EMBL/GenBank/DDBJ databases">
        <title>YIM 102482-1 draft genome.</title>
        <authorList>
            <person name="Li G."/>
            <person name="Jiang Y."/>
        </authorList>
    </citation>
    <scope>NUCLEOTIDE SEQUENCE [LARGE SCALE GENOMIC DNA]</scope>
    <source>
        <strain evidence="2 3">YIM 102482-1</strain>
    </source>
</reference>
<evidence type="ECO:0000313" key="2">
    <source>
        <dbReference type="EMBL" id="RRJ86542.1"/>
    </source>
</evidence>
<proteinExistence type="predicted"/>
<keyword evidence="1" id="KW-1133">Transmembrane helix</keyword>
<accession>A0A3P3VUQ7</accession>
<dbReference type="OrthoDB" id="5115457at2"/>
<dbReference type="AlphaFoldDB" id="A0A3P3VUQ7"/>
<gene>
    <name evidence="2" type="ORF">EG850_07785</name>
</gene>
<name>A0A3P3VUQ7_9MICO</name>
<keyword evidence="1" id="KW-0472">Membrane</keyword>
<protein>
    <submittedName>
        <fullName evidence="2">Uncharacterized protein</fullName>
    </submittedName>
</protein>
<feature type="transmembrane region" description="Helical" evidence="1">
    <location>
        <begin position="12"/>
        <end position="35"/>
    </location>
</feature>
<comment type="caution">
    <text evidence="2">The sequence shown here is derived from an EMBL/GenBank/DDBJ whole genome shotgun (WGS) entry which is preliminary data.</text>
</comment>
<organism evidence="2 3">
    <name type="scientific">Gulosibacter macacae</name>
    <dbReference type="NCBI Taxonomy" id="2488791"/>
    <lineage>
        <taxon>Bacteria</taxon>
        <taxon>Bacillati</taxon>
        <taxon>Actinomycetota</taxon>
        <taxon>Actinomycetes</taxon>
        <taxon>Micrococcales</taxon>
        <taxon>Microbacteriaceae</taxon>
        <taxon>Gulosibacter</taxon>
    </lineage>
</organism>
<evidence type="ECO:0000313" key="3">
    <source>
        <dbReference type="Proteomes" id="UP000274391"/>
    </source>
</evidence>
<keyword evidence="3" id="KW-1185">Reference proteome</keyword>
<keyword evidence="1" id="KW-0812">Transmembrane</keyword>
<dbReference type="EMBL" id="RQVS01000008">
    <property type="protein sequence ID" value="RRJ86542.1"/>
    <property type="molecule type" value="Genomic_DNA"/>
</dbReference>
<dbReference type="Proteomes" id="UP000274391">
    <property type="component" value="Unassembled WGS sequence"/>
</dbReference>
<evidence type="ECO:0000256" key="1">
    <source>
        <dbReference type="SAM" id="Phobius"/>
    </source>
</evidence>
<dbReference type="RefSeq" id="WP_124972233.1">
    <property type="nucleotide sequence ID" value="NZ_RQVS01000008.1"/>
</dbReference>
<sequence>MARTEQPMPVATGITLGVGAAIFALLVWLSFWVGFERLRPDLGLDSIVSLAASPEVEFDAEAAGWEPVAGADPTTGFGPQYAQAVRADEPVCVISWQSGSLGANSVNLTGLATDLEGTQAVLDAAGMQSEGTERVRVMTEAGETLEMLYVPQVRADGLDSASAARAFVGSEHYLVFTLVCEAGGDLSPERMYTVLEDALVVARPLD</sequence>